<sequence length="118" mass="13821">MKIEDIEGLKYYLQQFREKTIEIINLLEHEEYDKLDEALNKREEIIKSITQIHSDSDVFKGLCVNLKIIPLEQKLNSILNSKKSEIQKELNKISNKTSANKNYNKSFSVDSLYLSKKV</sequence>
<evidence type="ECO:0000256" key="4">
    <source>
        <dbReference type="ARBA" id="ARBA00023186"/>
    </source>
</evidence>
<proteinExistence type="predicted"/>
<organism evidence="5">
    <name type="scientific">bioreactor metagenome</name>
    <dbReference type="NCBI Taxonomy" id="1076179"/>
    <lineage>
        <taxon>unclassified sequences</taxon>
        <taxon>metagenomes</taxon>
        <taxon>ecological metagenomes</taxon>
    </lineage>
</organism>
<dbReference type="EMBL" id="VSSQ01047338">
    <property type="protein sequence ID" value="MPN01320.1"/>
    <property type="molecule type" value="Genomic_DNA"/>
</dbReference>
<evidence type="ECO:0000313" key="5">
    <source>
        <dbReference type="EMBL" id="MPN01320.1"/>
    </source>
</evidence>
<evidence type="ECO:0000256" key="2">
    <source>
        <dbReference type="ARBA" id="ARBA00022490"/>
    </source>
</evidence>
<keyword evidence="2" id="KW-0963">Cytoplasm</keyword>
<gene>
    <name evidence="5" type="ORF">SDC9_148529</name>
</gene>
<accession>A0A645EJ12</accession>
<evidence type="ECO:0000256" key="3">
    <source>
        <dbReference type="ARBA" id="ARBA00022795"/>
    </source>
</evidence>
<dbReference type="AlphaFoldDB" id="A0A645EJ12"/>
<reference evidence="5" key="1">
    <citation type="submission" date="2019-08" db="EMBL/GenBank/DDBJ databases">
        <authorList>
            <person name="Kucharzyk K."/>
            <person name="Murdoch R.W."/>
            <person name="Higgins S."/>
            <person name="Loffler F."/>
        </authorList>
    </citation>
    <scope>NUCLEOTIDE SEQUENCE</scope>
</reference>
<comment type="subcellular location">
    <subcellularLocation>
        <location evidence="1">Cytoplasm</location>
    </subcellularLocation>
</comment>
<evidence type="ECO:0000256" key="1">
    <source>
        <dbReference type="ARBA" id="ARBA00004496"/>
    </source>
</evidence>
<keyword evidence="4" id="KW-0143">Chaperone</keyword>
<protein>
    <recommendedName>
        <fullName evidence="6">Flagellar protein FliT</fullName>
    </recommendedName>
</protein>
<evidence type="ECO:0008006" key="6">
    <source>
        <dbReference type="Google" id="ProtNLM"/>
    </source>
</evidence>
<comment type="caution">
    <text evidence="5">The sequence shown here is derived from an EMBL/GenBank/DDBJ whole genome shotgun (WGS) entry which is preliminary data.</text>
</comment>
<dbReference type="Pfam" id="PF05400">
    <property type="entry name" value="FliT"/>
    <property type="match status" value="1"/>
</dbReference>
<name>A0A645EJ12_9ZZZZ</name>
<keyword evidence="3" id="KW-1005">Bacterial flagellum biogenesis</keyword>
<dbReference type="InterPro" id="IPR008622">
    <property type="entry name" value="FliT"/>
</dbReference>